<proteinExistence type="predicted"/>
<sequence>MQFTFYGHACFMIEVQGKKILFDPFITYNELAKNISIDSIKADYIFLSHGHADHIADCITIANNTGAKVVAVFEIHEWLNKNGVTNTHPMNTGGKWQFEFGTVKCVVAQHSSALPDGSYGGNPIGFVFTTPEGNFYYSGDTALTLDMQLIPGWANLNYAILPIGDNFTMDVQDAIKAADFVKCNQIIGVHYDTFGYIKIDKAAAKQAFANAGKTLHLPAIGETITL</sequence>
<dbReference type="SMART" id="SM00849">
    <property type="entry name" value="Lactamase_B"/>
    <property type="match status" value="1"/>
</dbReference>
<evidence type="ECO:0000259" key="1">
    <source>
        <dbReference type="SMART" id="SM00849"/>
    </source>
</evidence>
<dbReference type="PANTHER" id="PTHR43546">
    <property type="entry name" value="UPF0173 METAL-DEPENDENT HYDROLASE MJ1163-RELATED"/>
    <property type="match status" value="1"/>
</dbReference>
<name>A0A2W7RTN7_9BACT</name>
<dbReference type="PANTHER" id="PTHR43546:SF3">
    <property type="entry name" value="UPF0173 METAL-DEPENDENT HYDROLASE MJ1163"/>
    <property type="match status" value="1"/>
</dbReference>
<evidence type="ECO:0000313" key="3">
    <source>
        <dbReference type="Proteomes" id="UP000249720"/>
    </source>
</evidence>
<dbReference type="InterPro" id="IPR001279">
    <property type="entry name" value="Metallo-B-lactamas"/>
</dbReference>
<reference evidence="2 3" key="1">
    <citation type="submission" date="2018-06" db="EMBL/GenBank/DDBJ databases">
        <title>Genomic Encyclopedia of Archaeal and Bacterial Type Strains, Phase II (KMG-II): from individual species to whole genera.</title>
        <authorList>
            <person name="Goeker M."/>
        </authorList>
    </citation>
    <scope>NUCLEOTIDE SEQUENCE [LARGE SCALE GENOMIC DNA]</scope>
    <source>
        <strain evidence="2 3">DSM 23241</strain>
    </source>
</reference>
<dbReference type="Proteomes" id="UP000249720">
    <property type="component" value="Unassembled WGS sequence"/>
</dbReference>
<dbReference type="InterPro" id="IPR036866">
    <property type="entry name" value="RibonucZ/Hydroxyglut_hydro"/>
</dbReference>
<gene>
    <name evidence="2" type="ORF">LX80_01335</name>
</gene>
<feature type="domain" description="Metallo-beta-lactamase" evidence="1">
    <location>
        <begin position="7"/>
        <end position="190"/>
    </location>
</feature>
<dbReference type="RefSeq" id="WP_111294694.1">
    <property type="nucleotide sequence ID" value="NZ_QKZV01000003.1"/>
</dbReference>
<organism evidence="2 3">
    <name type="scientific">Hydrotalea sandarakina</name>
    <dbReference type="NCBI Taxonomy" id="1004304"/>
    <lineage>
        <taxon>Bacteria</taxon>
        <taxon>Pseudomonadati</taxon>
        <taxon>Bacteroidota</taxon>
        <taxon>Chitinophagia</taxon>
        <taxon>Chitinophagales</taxon>
        <taxon>Chitinophagaceae</taxon>
        <taxon>Hydrotalea</taxon>
    </lineage>
</organism>
<dbReference type="EMBL" id="QKZV01000003">
    <property type="protein sequence ID" value="PZX63684.1"/>
    <property type="molecule type" value="Genomic_DNA"/>
</dbReference>
<dbReference type="SUPFAM" id="SSF56281">
    <property type="entry name" value="Metallo-hydrolase/oxidoreductase"/>
    <property type="match status" value="1"/>
</dbReference>
<keyword evidence="3" id="KW-1185">Reference proteome</keyword>
<protein>
    <submittedName>
        <fullName evidence="2">L-ascorbate metabolism protein UlaG (Beta-lactamase superfamily)</fullName>
    </submittedName>
</protein>
<accession>A0A2W7RTN7</accession>
<dbReference type="Pfam" id="PF12706">
    <property type="entry name" value="Lactamase_B_2"/>
    <property type="match status" value="1"/>
</dbReference>
<dbReference type="OrthoDB" id="9789133at2"/>
<dbReference type="AlphaFoldDB" id="A0A2W7RTN7"/>
<dbReference type="NCBIfam" id="NF001911">
    <property type="entry name" value="PRK00685.1"/>
    <property type="match status" value="1"/>
</dbReference>
<dbReference type="Gene3D" id="3.60.15.10">
    <property type="entry name" value="Ribonuclease Z/Hydroxyacylglutathione hydrolase-like"/>
    <property type="match status" value="1"/>
</dbReference>
<dbReference type="InterPro" id="IPR050114">
    <property type="entry name" value="UPF0173_UPF0282_UlaG_hydrolase"/>
</dbReference>
<evidence type="ECO:0000313" key="2">
    <source>
        <dbReference type="EMBL" id="PZX63684.1"/>
    </source>
</evidence>
<comment type="caution">
    <text evidence="2">The sequence shown here is derived from an EMBL/GenBank/DDBJ whole genome shotgun (WGS) entry which is preliminary data.</text>
</comment>